<organism evidence="1 2">
    <name type="scientific">Scyliorhinus torazame</name>
    <name type="common">Cloudy catshark</name>
    <name type="synonym">Catulus torazame</name>
    <dbReference type="NCBI Taxonomy" id="75743"/>
    <lineage>
        <taxon>Eukaryota</taxon>
        <taxon>Metazoa</taxon>
        <taxon>Chordata</taxon>
        <taxon>Craniata</taxon>
        <taxon>Vertebrata</taxon>
        <taxon>Chondrichthyes</taxon>
        <taxon>Elasmobranchii</taxon>
        <taxon>Galeomorphii</taxon>
        <taxon>Galeoidea</taxon>
        <taxon>Carcharhiniformes</taxon>
        <taxon>Scyliorhinidae</taxon>
        <taxon>Scyliorhinus</taxon>
    </lineage>
</organism>
<dbReference type="STRING" id="75743.A0A401NMW6"/>
<name>A0A401NMW6_SCYTO</name>
<dbReference type="InterPro" id="IPR035810">
    <property type="entry name" value="PEBP_euk"/>
</dbReference>
<reference evidence="1 2" key="1">
    <citation type="journal article" date="2018" name="Nat. Ecol. Evol.">
        <title>Shark genomes provide insights into elasmobranch evolution and the origin of vertebrates.</title>
        <authorList>
            <person name="Hara Y"/>
            <person name="Yamaguchi K"/>
            <person name="Onimaru K"/>
            <person name="Kadota M"/>
            <person name="Koyanagi M"/>
            <person name="Keeley SD"/>
            <person name="Tatsumi K"/>
            <person name="Tanaka K"/>
            <person name="Motone F"/>
            <person name="Kageyama Y"/>
            <person name="Nozu R"/>
            <person name="Adachi N"/>
            <person name="Nishimura O"/>
            <person name="Nakagawa R"/>
            <person name="Tanegashima C"/>
            <person name="Kiyatake I"/>
            <person name="Matsumoto R"/>
            <person name="Murakumo K"/>
            <person name="Nishida K"/>
            <person name="Terakita A"/>
            <person name="Kuratani S"/>
            <person name="Sato K"/>
            <person name="Hyodo S Kuraku.S."/>
        </authorList>
    </citation>
    <scope>NUCLEOTIDE SEQUENCE [LARGE SCALE GENOMIC DNA]</scope>
</reference>
<dbReference type="Proteomes" id="UP000288216">
    <property type="component" value="Unassembled WGS sequence"/>
</dbReference>
<dbReference type="Gene3D" id="3.90.280.10">
    <property type="entry name" value="PEBP-like"/>
    <property type="match status" value="1"/>
</dbReference>
<dbReference type="Pfam" id="PF01161">
    <property type="entry name" value="PBP"/>
    <property type="match status" value="1"/>
</dbReference>
<dbReference type="OrthoDB" id="2506647at2759"/>
<comment type="caution">
    <text evidence="1">The sequence shown here is derived from an EMBL/GenBank/DDBJ whole genome shotgun (WGS) entry which is preliminary data.</text>
</comment>
<evidence type="ECO:0000313" key="2">
    <source>
        <dbReference type="Proteomes" id="UP000288216"/>
    </source>
</evidence>
<dbReference type="EMBL" id="BFAA01003881">
    <property type="protein sequence ID" value="GCB62231.1"/>
    <property type="molecule type" value="Genomic_DNA"/>
</dbReference>
<accession>A0A401NMW6</accession>
<dbReference type="CDD" id="cd00866">
    <property type="entry name" value="PEBP_euk"/>
    <property type="match status" value="1"/>
</dbReference>
<protein>
    <recommendedName>
        <fullName evidence="3">Phosphatidylethanolamine-binding protein 4</fullName>
    </recommendedName>
</protein>
<sequence>MLRDIDEVDDMNYVLIMVDSDAPSKENPIYRFWRHWLVTNILGEDLQAGMIQGTVLSEYRPPTPPSGTGYHRYQFFLYEQPDDTVISLNKQETKSFGKTTKN</sequence>
<evidence type="ECO:0008006" key="3">
    <source>
        <dbReference type="Google" id="ProtNLM"/>
    </source>
</evidence>
<dbReference type="AlphaFoldDB" id="A0A401NMW6"/>
<dbReference type="OMA" id="WMVANIK"/>
<keyword evidence="2" id="KW-1185">Reference proteome</keyword>
<proteinExistence type="predicted"/>
<dbReference type="InterPro" id="IPR036610">
    <property type="entry name" value="PEBP-like_sf"/>
</dbReference>
<dbReference type="InterPro" id="IPR008914">
    <property type="entry name" value="PEBP"/>
</dbReference>
<dbReference type="PANTHER" id="PTHR11362:SF82">
    <property type="entry name" value="PHOSPHATIDYLETHANOLAMINE-BINDING PROTEIN 4"/>
    <property type="match status" value="1"/>
</dbReference>
<dbReference type="PANTHER" id="PTHR11362">
    <property type="entry name" value="PHOSPHATIDYLETHANOLAMINE-BINDING PROTEIN"/>
    <property type="match status" value="1"/>
</dbReference>
<dbReference type="SUPFAM" id="SSF49777">
    <property type="entry name" value="PEBP-like"/>
    <property type="match status" value="1"/>
</dbReference>
<gene>
    <name evidence="1" type="ORF">scyTo_0009486</name>
</gene>
<evidence type="ECO:0000313" key="1">
    <source>
        <dbReference type="EMBL" id="GCB62231.1"/>
    </source>
</evidence>